<dbReference type="SUPFAM" id="SSF49503">
    <property type="entry name" value="Cupredoxins"/>
    <property type="match status" value="1"/>
</dbReference>
<sequence length="121" mass="13239">MQATRRQVLGKAAAAFAVAAFGPSILSKRARAQFPEQHRVEITGFNFVPDKLSVRSGDTITWINHDIAPHTATADDGSWDTGEVGKGEERSLLVTTNMSSTYFCQFHPMMKARLTVTVIDG</sequence>
<dbReference type="PROSITE" id="PS51318">
    <property type="entry name" value="TAT"/>
    <property type="match status" value="1"/>
</dbReference>
<evidence type="ECO:0000313" key="5">
    <source>
        <dbReference type="Proteomes" id="UP001597294"/>
    </source>
</evidence>
<dbReference type="InterPro" id="IPR006311">
    <property type="entry name" value="TAT_signal"/>
</dbReference>
<dbReference type="InterPro" id="IPR008972">
    <property type="entry name" value="Cupredoxin"/>
</dbReference>
<protein>
    <submittedName>
        <fullName evidence="4">Plastocyanin/azurin family copper-binding protein</fullName>
    </submittedName>
</protein>
<evidence type="ECO:0000313" key="4">
    <source>
        <dbReference type="EMBL" id="MFD2204164.1"/>
    </source>
</evidence>
<dbReference type="PANTHER" id="PTHR36507">
    <property type="entry name" value="BLL1555 PROTEIN"/>
    <property type="match status" value="1"/>
</dbReference>
<proteinExistence type="predicted"/>
<dbReference type="Proteomes" id="UP001597294">
    <property type="component" value="Unassembled WGS sequence"/>
</dbReference>
<dbReference type="RefSeq" id="WP_380247462.1">
    <property type="nucleotide sequence ID" value="NZ_JBHUII010000001.1"/>
</dbReference>
<feature type="domain" description="Blue (type 1) copper" evidence="3">
    <location>
        <begin position="39"/>
        <end position="116"/>
    </location>
</feature>
<keyword evidence="5" id="KW-1185">Reference proteome</keyword>
<dbReference type="Pfam" id="PF00127">
    <property type="entry name" value="Copper-bind"/>
    <property type="match status" value="1"/>
</dbReference>
<keyword evidence="2" id="KW-0186">Copper</keyword>
<keyword evidence="1" id="KW-0479">Metal-binding</keyword>
<dbReference type="PANTHER" id="PTHR36507:SF1">
    <property type="entry name" value="BLL1555 PROTEIN"/>
    <property type="match status" value="1"/>
</dbReference>
<evidence type="ECO:0000256" key="2">
    <source>
        <dbReference type="ARBA" id="ARBA00023008"/>
    </source>
</evidence>
<evidence type="ECO:0000256" key="1">
    <source>
        <dbReference type="ARBA" id="ARBA00022723"/>
    </source>
</evidence>
<gene>
    <name evidence="4" type="ORF">ACFSKO_00990</name>
</gene>
<name>A0ABW5BGG7_9PROT</name>
<organism evidence="4 5">
    <name type="scientific">Kiloniella antarctica</name>
    <dbReference type="NCBI Taxonomy" id="1550907"/>
    <lineage>
        <taxon>Bacteria</taxon>
        <taxon>Pseudomonadati</taxon>
        <taxon>Pseudomonadota</taxon>
        <taxon>Alphaproteobacteria</taxon>
        <taxon>Rhodospirillales</taxon>
        <taxon>Kiloniellaceae</taxon>
        <taxon>Kiloniella</taxon>
    </lineage>
</organism>
<comment type="caution">
    <text evidence="4">The sequence shown here is derived from an EMBL/GenBank/DDBJ whole genome shotgun (WGS) entry which is preliminary data.</text>
</comment>
<dbReference type="EMBL" id="JBHUII010000001">
    <property type="protein sequence ID" value="MFD2204164.1"/>
    <property type="molecule type" value="Genomic_DNA"/>
</dbReference>
<evidence type="ECO:0000259" key="3">
    <source>
        <dbReference type="Pfam" id="PF00127"/>
    </source>
</evidence>
<reference evidence="5" key="1">
    <citation type="journal article" date="2019" name="Int. J. Syst. Evol. Microbiol.">
        <title>The Global Catalogue of Microorganisms (GCM) 10K type strain sequencing project: providing services to taxonomists for standard genome sequencing and annotation.</title>
        <authorList>
            <consortium name="The Broad Institute Genomics Platform"/>
            <consortium name="The Broad Institute Genome Sequencing Center for Infectious Disease"/>
            <person name="Wu L."/>
            <person name="Ma J."/>
        </authorList>
    </citation>
    <scope>NUCLEOTIDE SEQUENCE [LARGE SCALE GENOMIC DNA]</scope>
    <source>
        <strain evidence="5">CGMCC 4.7192</strain>
    </source>
</reference>
<dbReference type="InterPro" id="IPR052721">
    <property type="entry name" value="ET_Amicyanin"/>
</dbReference>
<accession>A0ABW5BGG7</accession>
<dbReference type="InterPro" id="IPR000923">
    <property type="entry name" value="BlueCu_1"/>
</dbReference>
<dbReference type="Gene3D" id="2.60.40.420">
    <property type="entry name" value="Cupredoxins - blue copper proteins"/>
    <property type="match status" value="1"/>
</dbReference>